<evidence type="ECO:0000313" key="1">
    <source>
        <dbReference type="EMBL" id="SOS41357.1"/>
    </source>
</evidence>
<proteinExistence type="predicted"/>
<protein>
    <submittedName>
        <fullName evidence="1">Uncharacterized protein</fullName>
    </submittedName>
</protein>
<evidence type="ECO:0000313" key="2">
    <source>
        <dbReference type="Proteomes" id="UP000238095"/>
    </source>
</evidence>
<reference evidence="1 2" key="1">
    <citation type="submission" date="2017-11" db="EMBL/GenBank/DDBJ databases">
        <authorList>
            <person name="Han C.G."/>
        </authorList>
    </citation>
    <scope>NUCLEOTIDE SEQUENCE [LARGE SCALE GENOMIC DNA]</scope>
    <source>
        <strain evidence="1">CFBP3840</strain>
    </source>
</reference>
<gene>
    <name evidence="1" type="ORF">CFBP3840_04333</name>
</gene>
<dbReference type="AlphaFoldDB" id="A0A2K4WZQ6"/>
<dbReference type="Proteomes" id="UP000238095">
    <property type="component" value="Chromosome 1"/>
</dbReference>
<accession>A0A2K4WZQ6</accession>
<name>A0A2K4WZQ6_PSESX</name>
<dbReference type="EMBL" id="LT963409">
    <property type="protein sequence ID" value="SOS41357.1"/>
    <property type="molecule type" value="Genomic_DNA"/>
</dbReference>
<sequence length="32" mass="3734">MALVGDYSPRTERILPPQKRFGKCLFQERLAL</sequence>
<organism evidence="1 2">
    <name type="scientific">Pseudomonas syringae</name>
    <dbReference type="NCBI Taxonomy" id="317"/>
    <lineage>
        <taxon>Bacteria</taxon>
        <taxon>Pseudomonadati</taxon>
        <taxon>Pseudomonadota</taxon>
        <taxon>Gammaproteobacteria</taxon>
        <taxon>Pseudomonadales</taxon>
        <taxon>Pseudomonadaceae</taxon>
        <taxon>Pseudomonas</taxon>
    </lineage>
</organism>